<evidence type="ECO:0000313" key="2">
    <source>
        <dbReference type="Proteomes" id="UP000006015"/>
    </source>
</evidence>
<sequence length="88" mass="9975">MMLLTVRNLESFRKHRVSEACGVKLDPFWFEFAVVFGGGREAMQSAAGFSQMRRGAAYLLDASSEKFRLRNVGQASIEIQCRRGMCQH</sequence>
<proteinExistence type="predicted"/>
<evidence type="ECO:0000313" key="1">
    <source>
        <dbReference type="EMBL" id="EFG80238.1"/>
    </source>
</evidence>
<accession>A0ABP2I9T0</accession>
<protein>
    <submittedName>
        <fullName evidence="1">Uncharacterized protein</fullName>
    </submittedName>
</protein>
<comment type="caution">
    <text evidence="1">The sequence shown here is derived from an EMBL/GenBank/DDBJ whole genome shotgun (WGS) entry which is preliminary data.</text>
</comment>
<dbReference type="Proteomes" id="UP000006015">
    <property type="component" value="Unassembled WGS sequence"/>
</dbReference>
<keyword evidence="2" id="KW-1185">Reference proteome</keyword>
<reference evidence="1 2" key="1">
    <citation type="submission" date="2010-04" db="EMBL/GenBank/DDBJ databases">
        <authorList>
            <person name="Weinstock G."/>
            <person name="Sodergren E."/>
            <person name="Clifton S."/>
            <person name="Fulton L."/>
            <person name="Fulton B."/>
            <person name="Courtney L."/>
            <person name="Fronick C."/>
            <person name="Harrison M."/>
            <person name="Strong C."/>
            <person name="Farmer C."/>
            <person name="Delahaunty K."/>
            <person name="Markovic C."/>
            <person name="Hall O."/>
            <person name="Minx P."/>
            <person name="Tomlinson C."/>
            <person name="Mitreva M."/>
            <person name="Hou S."/>
            <person name="Wollam A."/>
            <person name="Pepin K.H."/>
            <person name="Johnson M."/>
            <person name="Bhonagiri V."/>
            <person name="Zhang X."/>
            <person name="Suruliraj S."/>
            <person name="Warren W."/>
            <person name="Chinwalla A."/>
            <person name="Mardis E.R."/>
            <person name="Wilson R.K."/>
        </authorList>
    </citation>
    <scope>NUCLEOTIDE SEQUENCE [LARGE SCALE GENOMIC DNA]</scope>
    <source>
        <strain evidence="1 2">DSM 20306</strain>
    </source>
</reference>
<gene>
    <name evidence="1" type="ORF">HMPREF0281_02331</name>
</gene>
<dbReference type="EMBL" id="ADNS01000031">
    <property type="protein sequence ID" value="EFG80238.1"/>
    <property type="molecule type" value="Genomic_DNA"/>
</dbReference>
<organism evidence="1 2">
    <name type="scientific">Corynebacterium ammoniagenes DSM 20306</name>
    <dbReference type="NCBI Taxonomy" id="649754"/>
    <lineage>
        <taxon>Bacteria</taxon>
        <taxon>Bacillati</taxon>
        <taxon>Actinomycetota</taxon>
        <taxon>Actinomycetes</taxon>
        <taxon>Mycobacteriales</taxon>
        <taxon>Corynebacteriaceae</taxon>
        <taxon>Corynebacterium</taxon>
    </lineage>
</organism>
<name>A0ABP2I9T0_CORAM</name>